<dbReference type="EMBL" id="GG666487">
    <property type="protein sequence ID" value="EEN64491.1"/>
    <property type="molecule type" value="Genomic_DNA"/>
</dbReference>
<dbReference type="RefSeq" id="XP_035674350.1">
    <property type="nucleotide sequence ID" value="XM_035818457.1"/>
</dbReference>
<dbReference type="STRING" id="7739.C3Y694"/>
<name>C3Y694_BRAFL</name>
<dbReference type="GeneID" id="118414427"/>
<dbReference type="InterPro" id="IPR010736">
    <property type="entry name" value="SHIPPO-rpt"/>
</dbReference>
<proteinExistence type="predicted"/>
<evidence type="ECO:0000313" key="3">
    <source>
        <dbReference type="RefSeq" id="XP_035674350.1"/>
    </source>
</evidence>
<dbReference type="Pfam" id="PF07004">
    <property type="entry name" value="SHIPPO-rpt"/>
    <property type="match status" value="2"/>
</dbReference>
<evidence type="ECO:0000313" key="2">
    <source>
        <dbReference type="Proteomes" id="UP000001554"/>
    </source>
</evidence>
<dbReference type="KEGG" id="bfo:118414427"/>
<reference evidence="3" key="3">
    <citation type="submission" date="2025-04" db="UniProtKB">
        <authorList>
            <consortium name="RefSeq"/>
        </authorList>
    </citation>
    <scope>IDENTIFICATION</scope>
    <source>
        <strain evidence="3">S238N-H82</strain>
        <tissue evidence="3">Testes</tissue>
    </source>
</reference>
<reference evidence="2" key="2">
    <citation type="journal article" date="2020" name="Nat. Ecol. Evol.">
        <title>Deeply conserved synteny resolves early events in vertebrate evolution.</title>
        <authorList>
            <person name="Simakov O."/>
            <person name="Marletaz F."/>
            <person name="Yue J.X."/>
            <person name="O'Connell B."/>
            <person name="Jenkins J."/>
            <person name="Brandt A."/>
            <person name="Calef R."/>
            <person name="Tung C.H."/>
            <person name="Huang T.K."/>
            <person name="Schmutz J."/>
            <person name="Satoh N."/>
            <person name="Yu J.K."/>
            <person name="Putnam N.H."/>
            <person name="Green R.E."/>
            <person name="Rokhsar D.S."/>
        </authorList>
    </citation>
    <scope>NUCLEOTIDE SEQUENCE [LARGE SCALE GENOMIC DNA]</scope>
    <source>
        <strain evidence="2">S238N-H82</strain>
    </source>
</reference>
<dbReference type="Proteomes" id="UP000001554">
    <property type="component" value="Chromosome 4"/>
</dbReference>
<evidence type="ECO:0000313" key="1">
    <source>
        <dbReference type="EMBL" id="EEN64491.1"/>
    </source>
</evidence>
<sequence>MAEATAQKMEKISFGTTMDRKLFPINCAPTRFGNELSPLRGAPHRGPGCYDNEEVSNMVYNIEKFPICTKKGYSLGARTDPRFRKVHTLITPSPVAYQTTWTELRSFQPAFKPFEVGANRFREIKLDPLINPGPGTYEHDIKRNRQVSWPSQFGAPIHPIQPTPEKRTLKTELLSDKEFRKHKNRVAYLSLYWD</sequence>
<dbReference type="eggNOG" id="ENOG502RZWF">
    <property type="taxonomic scope" value="Eukaryota"/>
</dbReference>
<dbReference type="GO" id="GO:0031344">
    <property type="term" value="P:regulation of cell projection organization"/>
    <property type="evidence" value="ECO:0000318"/>
    <property type="project" value="GO_Central"/>
</dbReference>
<accession>C3Y694</accession>
<keyword evidence="2" id="KW-1185">Reference proteome</keyword>
<dbReference type="InterPro" id="IPR033602">
    <property type="entry name" value="CIMAP3"/>
</dbReference>
<dbReference type="PANTHER" id="PTHR31508">
    <property type="entry name" value="PROTEIN PITCHFORK"/>
    <property type="match status" value="1"/>
</dbReference>
<gene>
    <name evidence="3" type="primary">LOC118414427</name>
    <name evidence="1" type="ORF">BRAFLDRAFT_128029</name>
</gene>
<dbReference type="GO" id="GO:0008092">
    <property type="term" value="F:cytoskeletal protein binding"/>
    <property type="evidence" value="ECO:0000318"/>
    <property type="project" value="GO_Central"/>
</dbReference>
<dbReference type="InParanoid" id="C3Y694"/>
<reference evidence="1" key="1">
    <citation type="journal article" date="2008" name="Nature">
        <title>The amphioxus genome and the evolution of the chordate karyotype.</title>
        <authorList>
            <consortium name="US DOE Joint Genome Institute (JGI-PGF)"/>
            <person name="Putnam N.H."/>
            <person name="Butts T."/>
            <person name="Ferrier D.E.K."/>
            <person name="Furlong R.F."/>
            <person name="Hellsten U."/>
            <person name="Kawashima T."/>
            <person name="Robinson-Rechavi M."/>
            <person name="Shoguchi E."/>
            <person name="Terry A."/>
            <person name="Yu J.-K."/>
            <person name="Benito-Gutierrez E.L."/>
            <person name="Dubchak I."/>
            <person name="Garcia-Fernandez J."/>
            <person name="Gibson-Brown J.J."/>
            <person name="Grigoriev I.V."/>
            <person name="Horton A.C."/>
            <person name="de Jong P.J."/>
            <person name="Jurka J."/>
            <person name="Kapitonov V.V."/>
            <person name="Kohara Y."/>
            <person name="Kuroki Y."/>
            <person name="Lindquist E."/>
            <person name="Lucas S."/>
            <person name="Osoegawa K."/>
            <person name="Pennacchio L.A."/>
            <person name="Salamov A.A."/>
            <person name="Satou Y."/>
            <person name="Sauka-Spengler T."/>
            <person name="Schmutz J."/>
            <person name="Shin-I T."/>
            <person name="Toyoda A."/>
            <person name="Bronner-Fraser M."/>
            <person name="Fujiyama A."/>
            <person name="Holland L.Z."/>
            <person name="Holland P.W.H."/>
            <person name="Satoh N."/>
            <person name="Rokhsar D.S."/>
        </authorList>
    </citation>
    <scope>NUCLEOTIDE SEQUENCE [LARGE SCALE GENOMIC DNA]</scope>
    <source>
        <strain evidence="1">S238N-H82</strain>
        <tissue evidence="1">Testes</tissue>
    </source>
</reference>
<dbReference type="AlphaFoldDB" id="C3Y694"/>
<dbReference type="OrthoDB" id="8189408at2759"/>
<protein>
    <submittedName>
        <fullName evidence="3">Protein pitchfork-like</fullName>
    </submittedName>
</protein>
<dbReference type="OMA" id="HRHVTWP"/>
<dbReference type="PANTHER" id="PTHR31508:SF2">
    <property type="entry name" value="PROTEIN PITCHFORK"/>
    <property type="match status" value="1"/>
</dbReference>
<organism>
    <name type="scientific">Branchiostoma floridae</name>
    <name type="common">Florida lancelet</name>
    <name type="synonym">Amphioxus</name>
    <dbReference type="NCBI Taxonomy" id="7739"/>
    <lineage>
        <taxon>Eukaryota</taxon>
        <taxon>Metazoa</taxon>
        <taxon>Chordata</taxon>
        <taxon>Cephalochordata</taxon>
        <taxon>Leptocardii</taxon>
        <taxon>Amphioxiformes</taxon>
        <taxon>Branchiostomatidae</taxon>
        <taxon>Branchiostoma</taxon>
    </lineage>
</organism>